<dbReference type="EMBL" id="OW240914">
    <property type="protein sequence ID" value="CAH2276802.1"/>
    <property type="molecule type" value="Genomic_DNA"/>
</dbReference>
<accession>A0AAD1RRK0</accession>
<reference evidence="1" key="1">
    <citation type="submission" date="2022-03" db="EMBL/GenBank/DDBJ databases">
        <authorList>
            <person name="Alioto T."/>
            <person name="Alioto T."/>
            <person name="Gomez Garrido J."/>
        </authorList>
    </citation>
    <scope>NUCLEOTIDE SEQUENCE</scope>
</reference>
<gene>
    <name evidence="1" type="ORF">PECUL_23A018958</name>
</gene>
<dbReference type="AlphaFoldDB" id="A0AAD1RRK0"/>
<organism evidence="1 2">
    <name type="scientific">Pelobates cultripes</name>
    <name type="common">Western spadefoot toad</name>
    <dbReference type="NCBI Taxonomy" id="61616"/>
    <lineage>
        <taxon>Eukaryota</taxon>
        <taxon>Metazoa</taxon>
        <taxon>Chordata</taxon>
        <taxon>Craniata</taxon>
        <taxon>Vertebrata</taxon>
        <taxon>Euteleostomi</taxon>
        <taxon>Amphibia</taxon>
        <taxon>Batrachia</taxon>
        <taxon>Anura</taxon>
        <taxon>Pelobatoidea</taxon>
        <taxon>Pelobatidae</taxon>
        <taxon>Pelobates</taxon>
    </lineage>
</organism>
<protein>
    <submittedName>
        <fullName evidence="1">Uncharacterized protein</fullName>
    </submittedName>
</protein>
<proteinExistence type="predicted"/>
<keyword evidence="2" id="KW-1185">Reference proteome</keyword>
<sequence length="111" mass="13039">MAQIKIHQQAIKSYIAKDSQKALQWTRQLFYEKSNKADTLLARKLCLKTQTKHINKINLPKGSTYNIPNHIASIFSNYFSSLYDHNPDICHRQPHFQKEIESYLKEIPSLH</sequence>
<evidence type="ECO:0000313" key="1">
    <source>
        <dbReference type="EMBL" id="CAH2276802.1"/>
    </source>
</evidence>
<evidence type="ECO:0000313" key="2">
    <source>
        <dbReference type="Proteomes" id="UP001295444"/>
    </source>
</evidence>
<dbReference type="Proteomes" id="UP001295444">
    <property type="component" value="Chromosome 03"/>
</dbReference>
<name>A0AAD1RRK0_PELCU</name>